<evidence type="ECO:0000313" key="2">
    <source>
        <dbReference type="EMBL" id="PMD35092.1"/>
    </source>
</evidence>
<feature type="region of interest" description="Disordered" evidence="1">
    <location>
        <begin position="118"/>
        <end position="145"/>
    </location>
</feature>
<feature type="compositionally biased region" description="Basic and acidic residues" evidence="1">
    <location>
        <begin position="134"/>
        <end position="145"/>
    </location>
</feature>
<dbReference type="Proteomes" id="UP000235786">
    <property type="component" value="Unassembled WGS sequence"/>
</dbReference>
<dbReference type="EMBL" id="KZ613953">
    <property type="protein sequence ID" value="PMD35092.1"/>
    <property type="molecule type" value="Genomic_DNA"/>
</dbReference>
<gene>
    <name evidence="2" type="ORF">L207DRAFT_588579</name>
</gene>
<protein>
    <submittedName>
        <fullName evidence="2">Uncharacterized protein</fullName>
    </submittedName>
</protein>
<organism evidence="2 3">
    <name type="scientific">Hyaloscypha variabilis (strain UAMH 11265 / GT02V1 / F)</name>
    <name type="common">Meliniomyces variabilis</name>
    <dbReference type="NCBI Taxonomy" id="1149755"/>
    <lineage>
        <taxon>Eukaryota</taxon>
        <taxon>Fungi</taxon>
        <taxon>Dikarya</taxon>
        <taxon>Ascomycota</taxon>
        <taxon>Pezizomycotina</taxon>
        <taxon>Leotiomycetes</taxon>
        <taxon>Helotiales</taxon>
        <taxon>Hyaloscyphaceae</taxon>
        <taxon>Hyaloscypha</taxon>
        <taxon>Hyaloscypha variabilis</taxon>
    </lineage>
</organism>
<reference evidence="2 3" key="1">
    <citation type="submission" date="2016-04" db="EMBL/GenBank/DDBJ databases">
        <title>A degradative enzymes factory behind the ericoid mycorrhizal symbiosis.</title>
        <authorList>
            <consortium name="DOE Joint Genome Institute"/>
            <person name="Martino E."/>
            <person name="Morin E."/>
            <person name="Grelet G."/>
            <person name="Kuo A."/>
            <person name="Kohler A."/>
            <person name="Daghino S."/>
            <person name="Barry K."/>
            <person name="Choi C."/>
            <person name="Cichocki N."/>
            <person name="Clum A."/>
            <person name="Copeland A."/>
            <person name="Hainaut M."/>
            <person name="Haridas S."/>
            <person name="Labutti K."/>
            <person name="Lindquist E."/>
            <person name="Lipzen A."/>
            <person name="Khouja H.-R."/>
            <person name="Murat C."/>
            <person name="Ohm R."/>
            <person name="Olson A."/>
            <person name="Spatafora J."/>
            <person name="Veneault-Fourrey C."/>
            <person name="Henrissat B."/>
            <person name="Grigoriev I."/>
            <person name="Martin F."/>
            <person name="Perotto S."/>
        </authorList>
    </citation>
    <scope>NUCLEOTIDE SEQUENCE [LARGE SCALE GENOMIC DNA]</scope>
    <source>
        <strain evidence="2 3">F</strain>
    </source>
</reference>
<keyword evidence="3" id="KW-1185">Reference proteome</keyword>
<sequence>MYSPSVPTCGCSFFAPTFTPPETGQGKFSCLCLDLLILNHFHIKYLLHTKPFFAYKTSEMASNGSDGTYEDAMGEFKFGERTFEDVDPVASGETAAPDTLFAVESTLAKEAERATYQAYSIRPTKGPIDNAEDDDRRWETTESTL</sequence>
<evidence type="ECO:0000313" key="3">
    <source>
        <dbReference type="Proteomes" id="UP000235786"/>
    </source>
</evidence>
<evidence type="ECO:0000256" key="1">
    <source>
        <dbReference type="SAM" id="MobiDB-lite"/>
    </source>
</evidence>
<accession>A0A2J6R9A0</accession>
<name>A0A2J6R9A0_HYAVF</name>
<proteinExistence type="predicted"/>
<dbReference type="AlphaFoldDB" id="A0A2J6R9A0"/>